<evidence type="ECO:0000313" key="2">
    <source>
        <dbReference type="EMBL" id="MBO0902130.1"/>
    </source>
</evidence>
<accession>A0ABS3IXK2</accession>
<keyword evidence="1" id="KW-0732">Signal</keyword>
<dbReference type="Proteomes" id="UP000664288">
    <property type="component" value="Unassembled WGS sequence"/>
</dbReference>
<protein>
    <recommendedName>
        <fullName evidence="4">Antifreeze protein</fullName>
    </recommendedName>
</protein>
<feature type="chain" id="PRO_5046857779" description="Antifreeze protein" evidence="1">
    <location>
        <begin position="29"/>
        <end position="119"/>
    </location>
</feature>
<organism evidence="2 3">
    <name type="scientific">Jiella sonneratiae</name>
    <dbReference type="NCBI Taxonomy" id="2816856"/>
    <lineage>
        <taxon>Bacteria</taxon>
        <taxon>Pseudomonadati</taxon>
        <taxon>Pseudomonadota</taxon>
        <taxon>Alphaproteobacteria</taxon>
        <taxon>Hyphomicrobiales</taxon>
        <taxon>Aurantimonadaceae</taxon>
        <taxon>Jiella</taxon>
    </lineage>
</organism>
<proteinExistence type="predicted"/>
<dbReference type="EMBL" id="JAFMPY010000001">
    <property type="protein sequence ID" value="MBO0902130.1"/>
    <property type="molecule type" value="Genomic_DNA"/>
</dbReference>
<dbReference type="RefSeq" id="WP_207348777.1">
    <property type="nucleotide sequence ID" value="NZ_JAFMPY010000001.1"/>
</dbReference>
<reference evidence="2 3" key="1">
    <citation type="submission" date="2021-03" db="EMBL/GenBank/DDBJ databases">
        <title>Whole genome sequence of Jiella sp. MQZ13P-4.</title>
        <authorList>
            <person name="Tuo L."/>
        </authorList>
    </citation>
    <scope>NUCLEOTIDE SEQUENCE [LARGE SCALE GENOMIC DNA]</scope>
    <source>
        <strain evidence="2 3">MQZ13P-4</strain>
    </source>
</reference>
<evidence type="ECO:0008006" key="4">
    <source>
        <dbReference type="Google" id="ProtNLM"/>
    </source>
</evidence>
<gene>
    <name evidence="2" type="ORF">J1C47_00615</name>
</gene>
<comment type="caution">
    <text evidence="2">The sequence shown here is derived from an EMBL/GenBank/DDBJ whole genome shotgun (WGS) entry which is preliminary data.</text>
</comment>
<evidence type="ECO:0000256" key="1">
    <source>
        <dbReference type="SAM" id="SignalP"/>
    </source>
</evidence>
<evidence type="ECO:0000313" key="3">
    <source>
        <dbReference type="Proteomes" id="UP000664288"/>
    </source>
</evidence>
<keyword evidence="3" id="KW-1185">Reference proteome</keyword>
<sequence length="119" mass="13030">MFGKFAKALCVAAALGSAAVAAPSAASAAEYRATLSIGSGGIEFVRHRGHDARRDHGRHWSRRGCTPGHALNKARRFGLRHAHVRHVSHRSITVAGRKHRHHAVVRFARFHGCPVISYR</sequence>
<feature type="signal peptide" evidence="1">
    <location>
        <begin position="1"/>
        <end position="28"/>
    </location>
</feature>
<name>A0ABS3IXK2_9HYPH</name>